<dbReference type="InterPro" id="IPR017939">
    <property type="entry name" value="G-Glutamylcylcotransferase"/>
</dbReference>
<evidence type="ECO:0000256" key="1">
    <source>
        <dbReference type="ARBA" id="ARBA00023239"/>
    </source>
</evidence>
<feature type="region of interest" description="Disordered" evidence="3">
    <location>
        <begin position="1"/>
        <end position="20"/>
    </location>
</feature>
<feature type="compositionally biased region" description="Polar residues" evidence="3">
    <location>
        <begin position="1"/>
        <end position="17"/>
    </location>
</feature>
<reference evidence="4" key="2">
    <citation type="submission" date="2020-08" db="EMBL/GenBank/DDBJ databases">
        <authorList>
            <person name="Chen M."/>
            <person name="Teng W."/>
            <person name="Zhao L."/>
            <person name="Hu C."/>
            <person name="Zhou Y."/>
            <person name="Han B."/>
            <person name="Song L."/>
            <person name="Shu W."/>
        </authorList>
    </citation>
    <scope>NUCLEOTIDE SEQUENCE</scope>
    <source>
        <strain evidence="4">FACHB-1277</strain>
    </source>
</reference>
<organism evidence="4 5">
    <name type="scientific">Pseudanabaena cinerea FACHB-1277</name>
    <dbReference type="NCBI Taxonomy" id="2949581"/>
    <lineage>
        <taxon>Bacteria</taxon>
        <taxon>Bacillati</taxon>
        <taxon>Cyanobacteriota</taxon>
        <taxon>Cyanophyceae</taxon>
        <taxon>Pseudanabaenales</taxon>
        <taxon>Pseudanabaenaceae</taxon>
        <taxon>Pseudanabaena</taxon>
        <taxon>Pseudanabaena cinerea</taxon>
    </lineage>
</organism>
<dbReference type="AlphaFoldDB" id="A0A926UYA6"/>
<comment type="caution">
    <text evidence="4">The sequence shown here is derived from an EMBL/GenBank/DDBJ whole genome shotgun (WGS) entry which is preliminary data.</text>
</comment>
<feature type="active site" description="Proton acceptor" evidence="2">
    <location>
        <position position="112"/>
    </location>
</feature>
<accession>A0A926UYA6</accession>
<dbReference type="EMBL" id="JACJPY010000089">
    <property type="protein sequence ID" value="MBD2152217.1"/>
    <property type="molecule type" value="Genomic_DNA"/>
</dbReference>
<dbReference type="CDD" id="cd06661">
    <property type="entry name" value="GGCT_like"/>
    <property type="match status" value="1"/>
</dbReference>
<evidence type="ECO:0000256" key="2">
    <source>
        <dbReference type="PIRSR" id="PIRSR617939-1"/>
    </source>
</evidence>
<reference evidence="4" key="1">
    <citation type="journal article" date="2015" name="ISME J.">
        <title>Draft Genome Sequence of Streptomyces incarnatus NRRL8089, which Produces the Nucleoside Antibiotic Sinefungin.</title>
        <authorList>
            <person name="Oshima K."/>
            <person name="Hattori M."/>
            <person name="Shimizu H."/>
            <person name="Fukuda K."/>
            <person name="Nemoto M."/>
            <person name="Inagaki K."/>
            <person name="Tamura T."/>
        </authorList>
    </citation>
    <scope>NUCLEOTIDE SEQUENCE</scope>
    <source>
        <strain evidence="4">FACHB-1277</strain>
    </source>
</reference>
<dbReference type="InterPro" id="IPR036568">
    <property type="entry name" value="GGCT-like_sf"/>
</dbReference>
<dbReference type="PANTHER" id="PTHR12935:SF0">
    <property type="entry name" value="GAMMA-GLUTAMYLCYCLOTRANSFERASE"/>
    <property type="match status" value="1"/>
</dbReference>
<evidence type="ECO:0000313" key="5">
    <source>
        <dbReference type="Proteomes" id="UP000631421"/>
    </source>
</evidence>
<protein>
    <submittedName>
        <fullName evidence="4">Gamma-glutamylcyclotransferase</fullName>
    </submittedName>
</protein>
<evidence type="ECO:0000256" key="3">
    <source>
        <dbReference type="SAM" id="MobiDB-lite"/>
    </source>
</evidence>
<keyword evidence="5" id="KW-1185">Reference proteome</keyword>
<name>A0A926UYA6_9CYAN</name>
<dbReference type="Proteomes" id="UP000631421">
    <property type="component" value="Unassembled WGS sequence"/>
</dbReference>
<gene>
    <name evidence="4" type="ORF">H6F44_19140</name>
</gene>
<dbReference type="InterPro" id="IPR013024">
    <property type="entry name" value="GGCT-like"/>
</dbReference>
<dbReference type="SUPFAM" id="SSF110857">
    <property type="entry name" value="Gamma-glutamyl cyclotransferase-like"/>
    <property type="match status" value="1"/>
</dbReference>
<dbReference type="GO" id="GO:0003839">
    <property type="term" value="F:gamma-glutamylcyclotransferase activity"/>
    <property type="evidence" value="ECO:0007669"/>
    <property type="project" value="InterPro"/>
</dbReference>
<proteinExistence type="predicted"/>
<dbReference type="RefSeq" id="WP_190352625.1">
    <property type="nucleotide sequence ID" value="NZ_JACJPY010000089.1"/>
</dbReference>
<dbReference type="Gene3D" id="3.10.490.10">
    <property type="entry name" value="Gamma-glutamyl cyclotransferase-like"/>
    <property type="match status" value="1"/>
</dbReference>
<keyword evidence="1" id="KW-0456">Lyase</keyword>
<dbReference type="Pfam" id="PF13772">
    <property type="entry name" value="AIG2_2"/>
    <property type="match status" value="1"/>
</dbReference>
<evidence type="ECO:0000313" key="4">
    <source>
        <dbReference type="EMBL" id="MBD2152217.1"/>
    </source>
</evidence>
<sequence length="200" mass="22981">MQNSQQLQNRIPNSHPTLSDRSEQLELSESMFYYFAYGSCMCPVDLRRSLGEPTHLYVVGVARLNGYRLGFYYHSPHRDCGCLDIVQDANSYVEGVLYCLPSRLSDRLDLREDVSGGGYQHELVTVKVGKNIYSNVRTYSVVNKLTRELAPNDWYSSVVLRGASTCGLTERYFWQLFYHIYQLQLLQVKGNGNRVQERTG</sequence>
<dbReference type="PANTHER" id="PTHR12935">
    <property type="entry name" value="GAMMA-GLUTAMYLCYCLOTRANSFERASE"/>
    <property type="match status" value="1"/>
</dbReference>